<evidence type="ECO:0000313" key="3">
    <source>
        <dbReference type="Proteomes" id="UP000467214"/>
    </source>
</evidence>
<dbReference type="EMBL" id="WSSB01000018">
    <property type="protein sequence ID" value="MXR38251.1"/>
    <property type="molecule type" value="Genomic_DNA"/>
</dbReference>
<dbReference type="AlphaFoldDB" id="A0A845BUG4"/>
<dbReference type="CDD" id="cd07043">
    <property type="entry name" value="STAS_anti-anti-sigma_factors"/>
    <property type="match status" value="1"/>
</dbReference>
<keyword evidence="3" id="KW-1185">Reference proteome</keyword>
<dbReference type="SUPFAM" id="SSF52091">
    <property type="entry name" value="SpoIIaa-like"/>
    <property type="match status" value="1"/>
</dbReference>
<dbReference type="PROSITE" id="PS50801">
    <property type="entry name" value="STAS"/>
    <property type="match status" value="1"/>
</dbReference>
<dbReference type="RefSeq" id="WP_160798178.1">
    <property type="nucleotide sequence ID" value="NZ_WSSB01000018.1"/>
</dbReference>
<dbReference type="InterPro" id="IPR052746">
    <property type="entry name" value="MlaB_ABC_Transporter"/>
</dbReference>
<name>A0A845BUG4_9NEIS</name>
<dbReference type="InterPro" id="IPR036513">
    <property type="entry name" value="STAS_dom_sf"/>
</dbReference>
<feature type="domain" description="STAS" evidence="1">
    <location>
        <begin position="10"/>
        <end position="98"/>
    </location>
</feature>
<evidence type="ECO:0000313" key="2">
    <source>
        <dbReference type="EMBL" id="MXR38251.1"/>
    </source>
</evidence>
<organism evidence="2 3">
    <name type="scientific">Craterilacuibacter sinensis</name>
    <dbReference type="NCBI Taxonomy" id="2686017"/>
    <lineage>
        <taxon>Bacteria</taxon>
        <taxon>Pseudomonadati</taxon>
        <taxon>Pseudomonadota</taxon>
        <taxon>Betaproteobacteria</taxon>
        <taxon>Neisseriales</taxon>
        <taxon>Neisseriaceae</taxon>
        <taxon>Craterilacuibacter</taxon>
    </lineage>
</organism>
<dbReference type="PANTHER" id="PTHR35849">
    <property type="entry name" value="BLR2341 PROTEIN"/>
    <property type="match status" value="1"/>
</dbReference>
<accession>A0A845BUG4</accession>
<dbReference type="Gene3D" id="3.30.750.24">
    <property type="entry name" value="STAS domain"/>
    <property type="match status" value="1"/>
</dbReference>
<proteinExistence type="predicted"/>
<dbReference type="InterPro" id="IPR002645">
    <property type="entry name" value="STAS_dom"/>
</dbReference>
<dbReference type="InterPro" id="IPR058548">
    <property type="entry name" value="MlaB-like_STAS"/>
</dbReference>
<sequence length="98" mass="10477">MQVHHAATSLSGELTMLSAEQQLKTLSARLKSGDSLHLDLAKVTRADSAALSLLFELARQGAAQGKSFTLQNVPAPLISLAKLYGADTLLDKFMEPAR</sequence>
<dbReference type="Pfam" id="PF13466">
    <property type="entry name" value="STAS_2"/>
    <property type="match status" value="1"/>
</dbReference>
<gene>
    <name evidence="2" type="ORF">GQF02_14850</name>
</gene>
<reference evidence="2 3" key="1">
    <citation type="submission" date="2019-12" db="EMBL/GenBank/DDBJ databases">
        <title>Neisseriaceae gen. nov. sp. Genome sequencing and assembly.</title>
        <authorList>
            <person name="Liu Z."/>
            <person name="Li A."/>
        </authorList>
    </citation>
    <scope>NUCLEOTIDE SEQUENCE [LARGE SCALE GENOMIC DNA]</scope>
    <source>
        <strain evidence="2 3">B2N2-7</strain>
    </source>
</reference>
<comment type="caution">
    <text evidence="2">The sequence shown here is derived from an EMBL/GenBank/DDBJ whole genome shotgun (WGS) entry which is preliminary data.</text>
</comment>
<dbReference type="Proteomes" id="UP000467214">
    <property type="component" value="Unassembled WGS sequence"/>
</dbReference>
<protein>
    <submittedName>
        <fullName evidence="2">STAS domain-containing protein</fullName>
    </submittedName>
</protein>
<dbReference type="PANTHER" id="PTHR35849:SF2">
    <property type="entry name" value="BLR2341 PROTEIN"/>
    <property type="match status" value="1"/>
</dbReference>
<evidence type="ECO:0000259" key="1">
    <source>
        <dbReference type="PROSITE" id="PS50801"/>
    </source>
</evidence>